<dbReference type="InterPro" id="IPR051800">
    <property type="entry name" value="PqiA-PqiB_transport"/>
</dbReference>
<comment type="subcellular location">
    <subcellularLocation>
        <location evidence="1">Cell inner membrane</location>
        <topology evidence="1">Multi-pass membrane protein</topology>
    </subcellularLocation>
</comment>
<evidence type="ECO:0000256" key="8">
    <source>
        <dbReference type="SAM" id="Phobius"/>
    </source>
</evidence>
<sequence>MSVSASSLPQTERKQFTHCGECDALVAIPQRLSKQQRALCPRCHHTLAVGNHWSLQRCAIIALSILILMPFALTFPLLSIELLGISVPASVWGGVWKMATENYPYTAFLVFICAVVMPIFFALLVIMLRLAQLFKIKPRNVLLTINRIQPWVMLDVYLVSLAVAAFKVREYASLEMDIYLIAFVFTALLTTLLFIKIDSKALWNTFYPSQQATIIEEKNYLQNPPHFCHHCEYSFEQPLWDKKHRPICPRCHQHTERDNNLMLQATWATLIAGLIMLIPANLLPISTVYLNGAPSSDTLMSGVISFIEMGSYFVAFVVFTASIFVPVGKILIMLYLLCCVHFRWAHSIKWQMKLLHIVHFVGRWSMLDLFVLSLMMSLVSRGQIISFSVGPAALYFGIAVFLTMISTSLFDSRLLWKIYDKSSQSHEKK</sequence>
<accession>A0A9X4PBN3</accession>
<dbReference type="Pfam" id="PF04403">
    <property type="entry name" value="PqiA"/>
    <property type="match status" value="2"/>
</dbReference>
<dbReference type="AlphaFoldDB" id="A0A9X4PBN3"/>
<dbReference type="NCBIfam" id="TIGR00155">
    <property type="entry name" value="pqiA_fam"/>
    <property type="match status" value="1"/>
</dbReference>
<dbReference type="InterPro" id="IPR005219">
    <property type="entry name" value="PqiA-like_proteobact"/>
</dbReference>
<feature type="transmembrane region" description="Helical" evidence="8">
    <location>
        <begin position="178"/>
        <end position="195"/>
    </location>
</feature>
<feature type="transmembrane region" description="Helical" evidence="8">
    <location>
        <begin position="105"/>
        <end position="128"/>
    </location>
</feature>
<keyword evidence="5 8" id="KW-0812">Transmembrane</keyword>
<feature type="transmembrane region" description="Helical" evidence="8">
    <location>
        <begin position="392"/>
        <end position="410"/>
    </location>
</feature>
<keyword evidence="10" id="KW-1185">Reference proteome</keyword>
<evidence type="ECO:0000256" key="7">
    <source>
        <dbReference type="ARBA" id="ARBA00023136"/>
    </source>
</evidence>
<evidence type="ECO:0000256" key="6">
    <source>
        <dbReference type="ARBA" id="ARBA00022989"/>
    </source>
</evidence>
<organism evidence="9 10">
    <name type="scientific">Volucribacter amazonae</name>
    <dbReference type="NCBI Taxonomy" id="256731"/>
    <lineage>
        <taxon>Bacteria</taxon>
        <taxon>Pseudomonadati</taxon>
        <taxon>Pseudomonadota</taxon>
        <taxon>Gammaproteobacteria</taxon>
        <taxon>Pasteurellales</taxon>
        <taxon>Pasteurellaceae</taxon>
        <taxon>Volucribacter</taxon>
    </lineage>
</organism>
<keyword evidence="6 8" id="KW-1133">Transmembrane helix</keyword>
<name>A0A9X4PBN3_9PAST</name>
<dbReference type="RefSeq" id="WP_279571762.1">
    <property type="nucleotide sequence ID" value="NZ_LWID01000001.1"/>
</dbReference>
<dbReference type="InterPro" id="IPR007498">
    <property type="entry name" value="PqiA-like"/>
</dbReference>
<gene>
    <name evidence="9" type="ORF">A6A20_01175</name>
</gene>
<keyword evidence="3" id="KW-1003">Cell membrane</keyword>
<evidence type="ECO:0000256" key="1">
    <source>
        <dbReference type="ARBA" id="ARBA00004429"/>
    </source>
</evidence>
<evidence type="ECO:0000256" key="3">
    <source>
        <dbReference type="ARBA" id="ARBA00022475"/>
    </source>
</evidence>
<keyword evidence="7 8" id="KW-0472">Membrane</keyword>
<feature type="transmembrane region" description="Helical" evidence="8">
    <location>
        <begin position="310"/>
        <end position="337"/>
    </location>
</feature>
<feature type="transmembrane region" description="Helical" evidence="8">
    <location>
        <begin position="148"/>
        <end position="166"/>
    </location>
</feature>
<dbReference type="PANTHER" id="PTHR30462">
    <property type="entry name" value="INTERMEMBRANE TRANSPORT PROTEIN PQIB-RELATED"/>
    <property type="match status" value="1"/>
</dbReference>
<evidence type="ECO:0000313" key="10">
    <source>
        <dbReference type="Proteomes" id="UP001155500"/>
    </source>
</evidence>
<evidence type="ECO:0008006" key="11">
    <source>
        <dbReference type="Google" id="ProtNLM"/>
    </source>
</evidence>
<evidence type="ECO:0000256" key="4">
    <source>
        <dbReference type="ARBA" id="ARBA00022519"/>
    </source>
</evidence>
<keyword evidence="4" id="KW-0997">Cell inner membrane</keyword>
<feature type="transmembrane region" description="Helical" evidence="8">
    <location>
        <begin position="60"/>
        <end position="85"/>
    </location>
</feature>
<evidence type="ECO:0000256" key="2">
    <source>
        <dbReference type="ARBA" id="ARBA00007555"/>
    </source>
</evidence>
<comment type="caution">
    <text evidence="9">The sequence shown here is derived from an EMBL/GenBank/DDBJ whole genome shotgun (WGS) entry which is preliminary data.</text>
</comment>
<proteinExistence type="inferred from homology"/>
<feature type="transmembrane region" description="Helical" evidence="8">
    <location>
        <begin position="357"/>
        <end position="380"/>
    </location>
</feature>
<dbReference type="Proteomes" id="UP001155500">
    <property type="component" value="Unassembled WGS sequence"/>
</dbReference>
<dbReference type="GO" id="GO:0005886">
    <property type="term" value="C:plasma membrane"/>
    <property type="evidence" value="ECO:0007669"/>
    <property type="project" value="UniProtKB-SubCell"/>
</dbReference>
<evidence type="ECO:0000313" key="9">
    <source>
        <dbReference type="EMBL" id="MDG6894274.1"/>
    </source>
</evidence>
<comment type="similarity">
    <text evidence="2">Belongs to the PqiA family.</text>
</comment>
<evidence type="ECO:0000256" key="5">
    <source>
        <dbReference type="ARBA" id="ARBA00022692"/>
    </source>
</evidence>
<dbReference type="EMBL" id="LWID01000001">
    <property type="protein sequence ID" value="MDG6894274.1"/>
    <property type="molecule type" value="Genomic_DNA"/>
</dbReference>
<protein>
    <recommendedName>
        <fullName evidence="11">Paraquat-inducible protein A</fullName>
    </recommendedName>
</protein>
<reference evidence="9" key="1">
    <citation type="submission" date="2016-03" db="EMBL/GenBank/DDBJ databases">
        <title>Co-evolution between Pasteurellaceae and their hosts.</title>
        <authorList>
            <person name="Hansen M.J."/>
            <person name="Bojesen A.M."/>
            <person name="Planet P."/>
        </authorList>
    </citation>
    <scope>NUCLEOTIDE SEQUENCE</scope>
    <source>
        <strain evidence="9">146/S8/89</strain>
    </source>
</reference>
<dbReference type="PANTHER" id="PTHR30462:SF1">
    <property type="entry name" value="INTERMEMBRANE TRANSPORT PROTEIN YEBS"/>
    <property type="match status" value="1"/>
</dbReference>
<feature type="transmembrane region" description="Helical" evidence="8">
    <location>
        <begin position="267"/>
        <end position="290"/>
    </location>
</feature>